<evidence type="ECO:0000256" key="5">
    <source>
        <dbReference type="ARBA" id="ARBA00038359"/>
    </source>
</evidence>
<dbReference type="InterPro" id="IPR052337">
    <property type="entry name" value="SAT4-like"/>
</dbReference>
<comment type="subcellular location">
    <subcellularLocation>
        <location evidence="1">Membrane</location>
        <topology evidence="1">Multi-pass membrane protein</topology>
    </subcellularLocation>
</comment>
<evidence type="ECO:0000259" key="7">
    <source>
        <dbReference type="Pfam" id="PF20684"/>
    </source>
</evidence>
<feature type="transmembrane region" description="Helical" evidence="6">
    <location>
        <begin position="149"/>
        <end position="177"/>
    </location>
</feature>
<organism evidence="8 9">
    <name type="scientific">Saccharata proteae CBS 121410</name>
    <dbReference type="NCBI Taxonomy" id="1314787"/>
    <lineage>
        <taxon>Eukaryota</taxon>
        <taxon>Fungi</taxon>
        <taxon>Dikarya</taxon>
        <taxon>Ascomycota</taxon>
        <taxon>Pezizomycotina</taxon>
        <taxon>Dothideomycetes</taxon>
        <taxon>Dothideomycetes incertae sedis</taxon>
        <taxon>Botryosphaeriales</taxon>
        <taxon>Saccharataceae</taxon>
        <taxon>Saccharata</taxon>
    </lineage>
</organism>
<comment type="similarity">
    <text evidence="5">Belongs to the SAT4 family.</text>
</comment>
<dbReference type="InterPro" id="IPR049326">
    <property type="entry name" value="Rhodopsin_dom_fungi"/>
</dbReference>
<gene>
    <name evidence="8" type="ORF">K490DRAFT_13565</name>
</gene>
<evidence type="ECO:0000256" key="6">
    <source>
        <dbReference type="SAM" id="Phobius"/>
    </source>
</evidence>
<feature type="transmembrane region" description="Helical" evidence="6">
    <location>
        <begin position="111"/>
        <end position="129"/>
    </location>
</feature>
<sequence length="181" mass="20444">IFFIAMMFVKVSVLLLYRRVFQAHKKFRIACDIILGFTILYSVAASISTIFTCKPVEFYWTKVFPGRTGHCSKPLEAWDPYFALNLATDFILVVLPMPMLQALQIQKRKKYILMSVFILGLVPCVAGVLRLKPIQYAADPDLTYWMSDIVVLAGVELTTAIICATIPALTPLISVYFPKLL</sequence>
<feature type="transmembrane region" description="Helical" evidence="6">
    <location>
        <begin position="29"/>
        <end position="51"/>
    </location>
</feature>
<dbReference type="AlphaFoldDB" id="A0A6A5YCX3"/>
<protein>
    <recommendedName>
        <fullName evidence="7">Rhodopsin domain-containing protein</fullName>
    </recommendedName>
</protein>
<dbReference type="EMBL" id="ML978714">
    <property type="protein sequence ID" value="KAF2089725.1"/>
    <property type="molecule type" value="Genomic_DNA"/>
</dbReference>
<keyword evidence="4 6" id="KW-0472">Membrane</keyword>
<keyword evidence="9" id="KW-1185">Reference proteome</keyword>
<name>A0A6A5YCX3_9PEZI</name>
<keyword evidence="2 6" id="KW-0812">Transmembrane</keyword>
<keyword evidence="3 6" id="KW-1133">Transmembrane helix</keyword>
<dbReference type="Proteomes" id="UP000799776">
    <property type="component" value="Unassembled WGS sequence"/>
</dbReference>
<dbReference type="OrthoDB" id="444631at2759"/>
<accession>A0A6A5YCX3</accession>
<proteinExistence type="inferred from homology"/>
<evidence type="ECO:0000313" key="9">
    <source>
        <dbReference type="Proteomes" id="UP000799776"/>
    </source>
</evidence>
<evidence type="ECO:0000256" key="1">
    <source>
        <dbReference type="ARBA" id="ARBA00004141"/>
    </source>
</evidence>
<dbReference type="Pfam" id="PF20684">
    <property type="entry name" value="Fung_rhodopsin"/>
    <property type="match status" value="1"/>
</dbReference>
<feature type="domain" description="Rhodopsin" evidence="7">
    <location>
        <begin position="2"/>
        <end position="174"/>
    </location>
</feature>
<dbReference type="PANTHER" id="PTHR33048">
    <property type="entry name" value="PTH11-LIKE INTEGRAL MEMBRANE PROTEIN (AFU_ORTHOLOGUE AFUA_5G11245)"/>
    <property type="match status" value="1"/>
</dbReference>
<evidence type="ECO:0000256" key="3">
    <source>
        <dbReference type="ARBA" id="ARBA00022989"/>
    </source>
</evidence>
<dbReference type="GO" id="GO:0016020">
    <property type="term" value="C:membrane"/>
    <property type="evidence" value="ECO:0007669"/>
    <property type="project" value="UniProtKB-SubCell"/>
</dbReference>
<evidence type="ECO:0000256" key="4">
    <source>
        <dbReference type="ARBA" id="ARBA00023136"/>
    </source>
</evidence>
<feature type="non-terminal residue" evidence="8">
    <location>
        <position position="181"/>
    </location>
</feature>
<evidence type="ECO:0000256" key="2">
    <source>
        <dbReference type="ARBA" id="ARBA00022692"/>
    </source>
</evidence>
<reference evidence="8" key="1">
    <citation type="journal article" date="2020" name="Stud. Mycol.">
        <title>101 Dothideomycetes genomes: a test case for predicting lifestyles and emergence of pathogens.</title>
        <authorList>
            <person name="Haridas S."/>
            <person name="Albert R."/>
            <person name="Binder M."/>
            <person name="Bloem J."/>
            <person name="Labutti K."/>
            <person name="Salamov A."/>
            <person name="Andreopoulos B."/>
            <person name="Baker S."/>
            <person name="Barry K."/>
            <person name="Bills G."/>
            <person name="Bluhm B."/>
            <person name="Cannon C."/>
            <person name="Castanera R."/>
            <person name="Culley D."/>
            <person name="Daum C."/>
            <person name="Ezra D."/>
            <person name="Gonzalez J."/>
            <person name="Henrissat B."/>
            <person name="Kuo A."/>
            <person name="Liang C."/>
            <person name="Lipzen A."/>
            <person name="Lutzoni F."/>
            <person name="Magnuson J."/>
            <person name="Mondo S."/>
            <person name="Nolan M."/>
            <person name="Ohm R."/>
            <person name="Pangilinan J."/>
            <person name="Park H.-J."/>
            <person name="Ramirez L."/>
            <person name="Alfaro M."/>
            <person name="Sun H."/>
            <person name="Tritt A."/>
            <person name="Yoshinaga Y."/>
            <person name="Zwiers L.-H."/>
            <person name="Turgeon B."/>
            <person name="Goodwin S."/>
            <person name="Spatafora J."/>
            <person name="Crous P."/>
            <person name="Grigoriev I."/>
        </authorList>
    </citation>
    <scope>NUCLEOTIDE SEQUENCE</scope>
    <source>
        <strain evidence="8">CBS 121410</strain>
    </source>
</reference>
<feature type="non-terminal residue" evidence="8">
    <location>
        <position position="1"/>
    </location>
</feature>
<dbReference type="PANTHER" id="PTHR33048:SF47">
    <property type="entry name" value="INTEGRAL MEMBRANE PROTEIN-RELATED"/>
    <property type="match status" value="1"/>
</dbReference>
<evidence type="ECO:0000313" key="8">
    <source>
        <dbReference type="EMBL" id="KAF2089725.1"/>
    </source>
</evidence>
<feature type="transmembrane region" description="Helical" evidence="6">
    <location>
        <begin position="81"/>
        <end position="99"/>
    </location>
</feature>